<dbReference type="Proteomes" id="UP001374535">
    <property type="component" value="Chromosome 11"/>
</dbReference>
<keyword evidence="4" id="KW-1185">Reference proteome</keyword>
<sequence>MSENGCERSKVTGCLDQDTYNLLLLKSFITEMCSRGCFQAPLVRCYVKKPSCSVFCGAWFRVLVLSFMDKLKLKCNGIFCICSSLVIAYICSSEPCSCSRHRYGDKCYKPSGTFMLGITSMDKASKGLRAQEQTVTKMEGSDGFWSSSTFELDHSEGHSQRSISSIGISNNPSDPRSSGGSQSGLPEFVNHGKFAVHYVHNLLKSLIHAGLLLWNQIRQQWVGKKGSESITEIQEPRISSNATYDTLLGSNKPFSQRIPLREMVDFLVDIWDQEGLYD</sequence>
<feature type="region of interest" description="Disordered" evidence="1">
    <location>
        <begin position="161"/>
        <end position="184"/>
    </location>
</feature>
<feature type="domain" description="Gag1-like clamp" evidence="2">
    <location>
        <begin position="209"/>
        <end position="278"/>
    </location>
</feature>
<dbReference type="PANTHER" id="PTHR33373:SF22">
    <property type="entry name" value="DUF4050 FAMILY PROTEIN"/>
    <property type="match status" value="1"/>
</dbReference>
<protein>
    <recommendedName>
        <fullName evidence="2">Gag1-like clamp domain-containing protein</fullName>
    </recommendedName>
</protein>
<accession>A0AAQ3MFB9</accession>
<dbReference type="AlphaFoldDB" id="A0AAQ3MFB9"/>
<proteinExistence type="predicted"/>
<dbReference type="InterPro" id="IPR025124">
    <property type="entry name" value="Gag1-like_clamp"/>
</dbReference>
<dbReference type="Pfam" id="PF13259">
    <property type="entry name" value="clamp_Gag1-like"/>
    <property type="match status" value="1"/>
</dbReference>
<evidence type="ECO:0000259" key="2">
    <source>
        <dbReference type="Pfam" id="PF13259"/>
    </source>
</evidence>
<dbReference type="PANTHER" id="PTHR33373">
    <property type="entry name" value="OS07G0479600 PROTEIN"/>
    <property type="match status" value="1"/>
</dbReference>
<evidence type="ECO:0000313" key="4">
    <source>
        <dbReference type="Proteomes" id="UP001374535"/>
    </source>
</evidence>
<feature type="compositionally biased region" description="Polar residues" evidence="1">
    <location>
        <begin position="170"/>
        <end position="184"/>
    </location>
</feature>
<gene>
    <name evidence="3" type="ORF">V8G54_035369</name>
</gene>
<name>A0AAQ3MFB9_VIGMU</name>
<organism evidence="3 4">
    <name type="scientific">Vigna mungo</name>
    <name type="common">Black gram</name>
    <name type="synonym">Phaseolus mungo</name>
    <dbReference type="NCBI Taxonomy" id="3915"/>
    <lineage>
        <taxon>Eukaryota</taxon>
        <taxon>Viridiplantae</taxon>
        <taxon>Streptophyta</taxon>
        <taxon>Embryophyta</taxon>
        <taxon>Tracheophyta</taxon>
        <taxon>Spermatophyta</taxon>
        <taxon>Magnoliopsida</taxon>
        <taxon>eudicotyledons</taxon>
        <taxon>Gunneridae</taxon>
        <taxon>Pentapetalae</taxon>
        <taxon>rosids</taxon>
        <taxon>fabids</taxon>
        <taxon>Fabales</taxon>
        <taxon>Fabaceae</taxon>
        <taxon>Papilionoideae</taxon>
        <taxon>50 kb inversion clade</taxon>
        <taxon>NPAAA clade</taxon>
        <taxon>indigoferoid/millettioid clade</taxon>
        <taxon>Phaseoleae</taxon>
        <taxon>Vigna</taxon>
    </lineage>
</organism>
<evidence type="ECO:0000313" key="3">
    <source>
        <dbReference type="EMBL" id="WVY89855.1"/>
    </source>
</evidence>
<dbReference type="EMBL" id="CP144690">
    <property type="protein sequence ID" value="WVY89855.1"/>
    <property type="molecule type" value="Genomic_DNA"/>
</dbReference>
<reference evidence="3 4" key="1">
    <citation type="journal article" date="2023" name="Life. Sci Alliance">
        <title>Evolutionary insights into 3D genome organization and epigenetic landscape of Vigna mungo.</title>
        <authorList>
            <person name="Junaid A."/>
            <person name="Singh B."/>
            <person name="Bhatia S."/>
        </authorList>
    </citation>
    <scope>NUCLEOTIDE SEQUENCE [LARGE SCALE GENOMIC DNA]</scope>
    <source>
        <strain evidence="3">Urdbean</strain>
    </source>
</reference>
<evidence type="ECO:0000256" key="1">
    <source>
        <dbReference type="SAM" id="MobiDB-lite"/>
    </source>
</evidence>